<dbReference type="InterPro" id="IPR039883">
    <property type="entry name" value="Fcf2/DNTTIP2"/>
</dbReference>
<dbReference type="GO" id="GO:0003723">
    <property type="term" value="F:RNA binding"/>
    <property type="evidence" value="ECO:0007669"/>
    <property type="project" value="TreeGrafter"/>
</dbReference>
<feature type="domain" description="Fcf2 pre-rRNA processing C-terminal" evidence="4">
    <location>
        <begin position="38"/>
        <end position="123"/>
    </location>
</feature>
<evidence type="ECO:0000313" key="5">
    <source>
        <dbReference type="EMBL" id="KAG9393287.1"/>
    </source>
</evidence>
<dbReference type="InterPro" id="IPR014810">
    <property type="entry name" value="Fcf2_C"/>
</dbReference>
<name>A0A8J6B5H8_9EUKA</name>
<evidence type="ECO:0000256" key="1">
    <source>
        <dbReference type="ARBA" id="ARBA00004604"/>
    </source>
</evidence>
<feature type="region of interest" description="Disordered" evidence="3">
    <location>
        <begin position="128"/>
        <end position="155"/>
    </location>
</feature>
<feature type="compositionally biased region" description="Basic residues" evidence="3">
    <location>
        <begin position="140"/>
        <end position="155"/>
    </location>
</feature>
<reference evidence="5" key="1">
    <citation type="submission" date="2021-05" db="EMBL/GenBank/DDBJ databases">
        <title>A free-living protist that lacks canonical eukaryotic 1 DNA replication and segregation systems.</title>
        <authorList>
            <person name="Salas-Leiva D.E."/>
            <person name="Tromer E.C."/>
            <person name="Curtis B.A."/>
            <person name="Jerlstrom-Hultqvist J."/>
            <person name="Kolisko M."/>
            <person name="Yi Z."/>
            <person name="Salas-Leiva J.S."/>
            <person name="Gallot-Lavallee L."/>
            <person name="Kops G.J.P.L."/>
            <person name="Archibald J.M."/>
            <person name="Simpson A.G.B."/>
            <person name="Roger A.J."/>
        </authorList>
    </citation>
    <scope>NUCLEOTIDE SEQUENCE</scope>
    <source>
        <strain evidence="5">BICM</strain>
    </source>
</reference>
<dbReference type="AlphaFoldDB" id="A0A8J6B5H8"/>
<dbReference type="GO" id="GO:0006396">
    <property type="term" value="P:RNA processing"/>
    <property type="evidence" value="ECO:0007669"/>
    <property type="project" value="TreeGrafter"/>
</dbReference>
<comment type="caution">
    <text evidence="5">The sequence shown here is derived from an EMBL/GenBank/DDBJ whole genome shotgun (WGS) entry which is preliminary data.</text>
</comment>
<evidence type="ECO:0000256" key="3">
    <source>
        <dbReference type="SAM" id="MobiDB-lite"/>
    </source>
</evidence>
<dbReference type="EMBL" id="JAHDYR010000025">
    <property type="protein sequence ID" value="KAG9393287.1"/>
    <property type="molecule type" value="Genomic_DNA"/>
</dbReference>
<dbReference type="PANTHER" id="PTHR21686">
    <property type="entry name" value="DEOXYNUCLEOTIDYLTRANSFERASE TERMINAL-INTERACTING PROTEIN 2"/>
    <property type="match status" value="1"/>
</dbReference>
<sequence length="155" mass="17275">MPPFIHISYDRAIDSSYDISQMLQAAENAAKRVEKQEQPSAKGWAEIPEAQMTPELKADLLLIKNRNVIDPKRHYKSTGWGKDLPTHVQYANVIEPASRYYSKSSKASRKGTLMGEFVASGKNEYVSGKAAELTREGAARRSHRRGGKRAGKGKK</sequence>
<gene>
    <name evidence="5" type="ORF">J8273_3420</name>
</gene>
<organism evidence="5 6">
    <name type="scientific">Carpediemonas membranifera</name>
    <dbReference type="NCBI Taxonomy" id="201153"/>
    <lineage>
        <taxon>Eukaryota</taxon>
        <taxon>Metamonada</taxon>
        <taxon>Carpediemonas-like organisms</taxon>
        <taxon>Carpediemonas</taxon>
    </lineage>
</organism>
<dbReference type="Proteomes" id="UP000717585">
    <property type="component" value="Unassembled WGS sequence"/>
</dbReference>
<dbReference type="GO" id="GO:0005730">
    <property type="term" value="C:nucleolus"/>
    <property type="evidence" value="ECO:0007669"/>
    <property type="project" value="UniProtKB-SubCell"/>
</dbReference>
<comment type="subcellular location">
    <subcellularLocation>
        <location evidence="1">Nucleus</location>
        <location evidence="1">Nucleolus</location>
    </subcellularLocation>
</comment>
<protein>
    <submittedName>
        <fullName evidence="5">Fcf2 pre-rRNA processing</fullName>
    </submittedName>
</protein>
<evidence type="ECO:0000259" key="4">
    <source>
        <dbReference type="Pfam" id="PF08698"/>
    </source>
</evidence>
<evidence type="ECO:0000256" key="2">
    <source>
        <dbReference type="ARBA" id="ARBA00023242"/>
    </source>
</evidence>
<accession>A0A8J6B5H8</accession>
<evidence type="ECO:0000313" key="6">
    <source>
        <dbReference type="Proteomes" id="UP000717585"/>
    </source>
</evidence>
<dbReference type="PANTHER" id="PTHR21686:SF12">
    <property type="entry name" value="DEOXYNUCLEOTIDYLTRANSFERASE TERMINAL-INTERACTING PROTEIN 2"/>
    <property type="match status" value="1"/>
</dbReference>
<dbReference type="Pfam" id="PF08698">
    <property type="entry name" value="Fcf2"/>
    <property type="match status" value="1"/>
</dbReference>
<keyword evidence="6" id="KW-1185">Reference proteome</keyword>
<keyword evidence="2" id="KW-0539">Nucleus</keyword>
<proteinExistence type="predicted"/>
<dbReference type="OrthoDB" id="427886at2759"/>